<sequence>MDTIQLCDEIDRIASEASAAMDDETANRSYILETLLAQLAAVTFTARRSPRRPGVVNVAEGSATVGIQMGHITGGHFSL</sequence>
<dbReference type="AlphaFoldDB" id="A0A8J3LJ87"/>
<evidence type="ECO:0000313" key="1">
    <source>
        <dbReference type="EMBL" id="GIG16191.1"/>
    </source>
</evidence>
<dbReference type="EMBL" id="BONJ01000026">
    <property type="protein sequence ID" value="GIG16191.1"/>
    <property type="molecule type" value="Genomic_DNA"/>
</dbReference>
<proteinExistence type="predicted"/>
<reference evidence="1" key="1">
    <citation type="submission" date="2021-01" db="EMBL/GenBank/DDBJ databases">
        <title>Whole genome shotgun sequence of Catellatospora methionotrophica NBRC 14553.</title>
        <authorList>
            <person name="Komaki H."/>
            <person name="Tamura T."/>
        </authorList>
    </citation>
    <scope>NUCLEOTIDE SEQUENCE</scope>
    <source>
        <strain evidence="1">NBRC 14553</strain>
    </source>
</reference>
<name>A0A8J3LJ87_9ACTN</name>
<keyword evidence="2" id="KW-1185">Reference proteome</keyword>
<evidence type="ECO:0000313" key="2">
    <source>
        <dbReference type="Proteomes" id="UP000660339"/>
    </source>
</evidence>
<dbReference type="Proteomes" id="UP000660339">
    <property type="component" value="Unassembled WGS sequence"/>
</dbReference>
<accession>A0A8J3LJ87</accession>
<gene>
    <name evidence="1" type="ORF">Cme02nite_45230</name>
</gene>
<comment type="caution">
    <text evidence="1">The sequence shown here is derived from an EMBL/GenBank/DDBJ whole genome shotgun (WGS) entry which is preliminary data.</text>
</comment>
<organism evidence="1 2">
    <name type="scientific">Catellatospora methionotrophica</name>
    <dbReference type="NCBI Taxonomy" id="121620"/>
    <lineage>
        <taxon>Bacteria</taxon>
        <taxon>Bacillati</taxon>
        <taxon>Actinomycetota</taxon>
        <taxon>Actinomycetes</taxon>
        <taxon>Micromonosporales</taxon>
        <taxon>Micromonosporaceae</taxon>
        <taxon>Catellatospora</taxon>
    </lineage>
</organism>
<dbReference type="RefSeq" id="WP_166387746.1">
    <property type="nucleotide sequence ID" value="NZ_BAAATT010000010.1"/>
</dbReference>
<protein>
    <submittedName>
        <fullName evidence="1">Uncharacterized protein</fullName>
    </submittedName>
</protein>